<dbReference type="InterPro" id="IPR002937">
    <property type="entry name" value="Amino_oxidase"/>
</dbReference>
<evidence type="ECO:0000313" key="4">
    <source>
        <dbReference type="RefSeq" id="XP_026683344.1"/>
    </source>
</evidence>
<dbReference type="RefSeq" id="XP_026683344.1">
    <property type="nucleotide sequence ID" value="XM_026827543.1"/>
</dbReference>
<dbReference type="STRING" id="121845.A0A3Q0J4B6"/>
<reference evidence="4" key="1">
    <citation type="submission" date="2025-08" db="UniProtKB">
        <authorList>
            <consortium name="RefSeq"/>
        </authorList>
    </citation>
    <scope>IDENTIFICATION</scope>
</reference>
<evidence type="ECO:0000256" key="1">
    <source>
        <dbReference type="SAM" id="SignalP"/>
    </source>
</evidence>
<dbReference type="Proteomes" id="UP000079169">
    <property type="component" value="Unplaced"/>
</dbReference>
<dbReference type="Pfam" id="PF01593">
    <property type="entry name" value="Amino_oxidase"/>
    <property type="match status" value="1"/>
</dbReference>
<dbReference type="PaxDb" id="121845-A0A3Q0J4B6"/>
<evidence type="ECO:0000259" key="2">
    <source>
        <dbReference type="Pfam" id="PF01593"/>
    </source>
</evidence>
<keyword evidence="3" id="KW-1185">Reference proteome</keyword>
<dbReference type="GO" id="GO:0046592">
    <property type="term" value="F:polyamine oxidase activity"/>
    <property type="evidence" value="ECO:0007669"/>
    <property type="project" value="TreeGrafter"/>
</dbReference>
<sequence length="160" mass="17192">MKFEIPFLVPVLCMVSILPLVKSADAPEKHKLIIIGAGAAGIAAATKLVTNGIEDLIILEAEDRLGGRIHNIPYEGDTSVDLGAQWVHGQDGNVVYELAKPFGLIADECDNSSNYYSVNSSGVTFNKEVDMALFDAIDAILDGEEIVVQNGSIGEYVQQR</sequence>
<feature type="domain" description="Amine oxidase" evidence="2">
    <location>
        <begin position="40"/>
        <end position="128"/>
    </location>
</feature>
<gene>
    <name evidence="4" type="primary">LOC113469677</name>
</gene>
<dbReference type="GeneID" id="113469677"/>
<dbReference type="AlphaFoldDB" id="A0A3Q0J4B6"/>
<dbReference type="PANTHER" id="PTHR10742:SF398">
    <property type="entry name" value="AMINE OXIDASE DOMAIN-CONTAINING PROTEIN-RELATED"/>
    <property type="match status" value="1"/>
</dbReference>
<dbReference type="PANTHER" id="PTHR10742">
    <property type="entry name" value="FLAVIN MONOAMINE OXIDASE"/>
    <property type="match status" value="1"/>
</dbReference>
<name>A0A3Q0J4B6_DIACI</name>
<dbReference type="Gene3D" id="3.50.50.60">
    <property type="entry name" value="FAD/NAD(P)-binding domain"/>
    <property type="match status" value="1"/>
</dbReference>
<dbReference type="InterPro" id="IPR036188">
    <property type="entry name" value="FAD/NAD-bd_sf"/>
</dbReference>
<accession>A0A3Q0J4B6</accession>
<dbReference type="InterPro" id="IPR050281">
    <property type="entry name" value="Flavin_monoamine_oxidase"/>
</dbReference>
<dbReference type="KEGG" id="dci:113469677"/>
<organism evidence="3 4">
    <name type="scientific">Diaphorina citri</name>
    <name type="common">Asian citrus psyllid</name>
    <dbReference type="NCBI Taxonomy" id="121845"/>
    <lineage>
        <taxon>Eukaryota</taxon>
        <taxon>Metazoa</taxon>
        <taxon>Ecdysozoa</taxon>
        <taxon>Arthropoda</taxon>
        <taxon>Hexapoda</taxon>
        <taxon>Insecta</taxon>
        <taxon>Pterygota</taxon>
        <taxon>Neoptera</taxon>
        <taxon>Paraneoptera</taxon>
        <taxon>Hemiptera</taxon>
        <taxon>Sternorrhyncha</taxon>
        <taxon>Psylloidea</taxon>
        <taxon>Psyllidae</taxon>
        <taxon>Diaphorininae</taxon>
        <taxon>Diaphorina</taxon>
    </lineage>
</organism>
<evidence type="ECO:0000313" key="3">
    <source>
        <dbReference type="Proteomes" id="UP000079169"/>
    </source>
</evidence>
<protein>
    <submittedName>
        <fullName evidence="4">Polyamine oxidase 1-like</fullName>
    </submittedName>
</protein>
<feature type="chain" id="PRO_5018130094" evidence="1">
    <location>
        <begin position="24"/>
        <end position="160"/>
    </location>
</feature>
<dbReference type="SUPFAM" id="SSF51905">
    <property type="entry name" value="FAD/NAD(P)-binding domain"/>
    <property type="match status" value="1"/>
</dbReference>
<proteinExistence type="predicted"/>
<feature type="signal peptide" evidence="1">
    <location>
        <begin position="1"/>
        <end position="23"/>
    </location>
</feature>
<keyword evidence="1" id="KW-0732">Signal</keyword>